<gene>
    <name evidence="1" type="ORF">CAPTEDRAFT_210894</name>
</gene>
<dbReference type="HOGENOM" id="CLU_1157357_0_0_1"/>
<protein>
    <submittedName>
        <fullName evidence="1 2">Uncharacterized protein</fullName>
    </submittedName>
</protein>
<reference evidence="3" key="1">
    <citation type="submission" date="2012-12" db="EMBL/GenBank/DDBJ databases">
        <authorList>
            <person name="Hellsten U."/>
            <person name="Grimwood J."/>
            <person name="Chapman J.A."/>
            <person name="Shapiro H."/>
            <person name="Aerts A."/>
            <person name="Otillar R.P."/>
            <person name="Terry A.Y."/>
            <person name="Boore J.L."/>
            <person name="Simakov O."/>
            <person name="Marletaz F."/>
            <person name="Cho S.-J."/>
            <person name="Edsinger-Gonzales E."/>
            <person name="Havlak P."/>
            <person name="Kuo D.-H."/>
            <person name="Larsson T."/>
            <person name="Lv J."/>
            <person name="Arendt D."/>
            <person name="Savage R."/>
            <person name="Osoegawa K."/>
            <person name="de Jong P."/>
            <person name="Lindberg D.R."/>
            <person name="Seaver E.C."/>
            <person name="Weisblat D.A."/>
            <person name="Putnam N.H."/>
            <person name="Grigoriev I.V."/>
            <person name="Rokhsar D.S."/>
        </authorList>
    </citation>
    <scope>NUCLEOTIDE SEQUENCE</scope>
    <source>
        <strain evidence="3">I ESC-2004</strain>
    </source>
</reference>
<reference evidence="2" key="3">
    <citation type="submission" date="2015-06" db="UniProtKB">
        <authorList>
            <consortium name="EnsemblMetazoa"/>
        </authorList>
    </citation>
    <scope>IDENTIFICATION</scope>
</reference>
<organism evidence="1">
    <name type="scientific">Capitella teleta</name>
    <name type="common">Polychaete worm</name>
    <dbReference type="NCBI Taxonomy" id="283909"/>
    <lineage>
        <taxon>Eukaryota</taxon>
        <taxon>Metazoa</taxon>
        <taxon>Spiralia</taxon>
        <taxon>Lophotrochozoa</taxon>
        <taxon>Annelida</taxon>
        <taxon>Polychaeta</taxon>
        <taxon>Sedentaria</taxon>
        <taxon>Scolecida</taxon>
        <taxon>Capitellidae</taxon>
        <taxon>Capitella</taxon>
    </lineage>
</organism>
<dbReference type="EMBL" id="AMQN01032805">
    <property type="status" value="NOT_ANNOTATED_CDS"/>
    <property type="molecule type" value="Genomic_DNA"/>
</dbReference>
<evidence type="ECO:0000313" key="1">
    <source>
        <dbReference type="EMBL" id="ELT89260.1"/>
    </source>
</evidence>
<reference evidence="1 3" key="2">
    <citation type="journal article" date="2013" name="Nature">
        <title>Insights into bilaterian evolution from three spiralian genomes.</title>
        <authorList>
            <person name="Simakov O."/>
            <person name="Marletaz F."/>
            <person name="Cho S.J."/>
            <person name="Edsinger-Gonzales E."/>
            <person name="Havlak P."/>
            <person name="Hellsten U."/>
            <person name="Kuo D.H."/>
            <person name="Larsson T."/>
            <person name="Lv J."/>
            <person name="Arendt D."/>
            <person name="Savage R."/>
            <person name="Osoegawa K."/>
            <person name="de Jong P."/>
            <person name="Grimwood J."/>
            <person name="Chapman J.A."/>
            <person name="Shapiro H."/>
            <person name="Aerts A."/>
            <person name="Otillar R.P."/>
            <person name="Terry A.Y."/>
            <person name="Boore J.L."/>
            <person name="Grigoriev I.V."/>
            <person name="Lindberg D.R."/>
            <person name="Seaver E.C."/>
            <person name="Weisblat D.A."/>
            <person name="Putnam N.H."/>
            <person name="Rokhsar D.S."/>
        </authorList>
    </citation>
    <scope>NUCLEOTIDE SEQUENCE</scope>
    <source>
        <strain evidence="1 3">I ESC-2004</strain>
    </source>
</reference>
<evidence type="ECO:0000313" key="3">
    <source>
        <dbReference type="Proteomes" id="UP000014760"/>
    </source>
</evidence>
<dbReference type="Proteomes" id="UP000014760">
    <property type="component" value="Unassembled WGS sequence"/>
</dbReference>
<dbReference type="EnsemblMetazoa" id="CapteT210894">
    <property type="protein sequence ID" value="CapteP210894"/>
    <property type="gene ID" value="CapteG210894"/>
</dbReference>
<dbReference type="EMBL" id="KB311436">
    <property type="protein sequence ID" value="ELT89260.1"/>
    <property type="molecule type" value="Genomic_DNA"/>
</dbReference>
<name>R7T6W2_CAPTE</name>
<dbReference type="EMBL" id="AMQN01032804">
    <property type="status" value="NOT_ANNOTATED_CDS"/>
    <property type="molecule type" value="Genomic_DNA"/>
</dbReference>
<sequence length="195" mass="21683">MAATEYCLYYANASGATKQSYVHYIRQIGTSIRANETPMIRLKDVHTTPLAQIEFLLQSPMTAAVYLGYSELHSLIIAPNEGHAEYTQQKVQNTEISVFGGEALGTQARKSPVFGGECVKNFAAHVLEVGTDIMRKYTEQVQCYISTKQKPENTVRVETKCYITGIPIGNTEDYRIAIGIDHAYFVVTAEIEGNF</sequence>
<proteinExistence type="predicted"/>
<accession>R7T6W2</accession>
<dbReference type="AlphaFoldDB" id="R7T6W2"/>
<keyword evidence="3" id="KW-1185">Reference proteome</keyword>
<evidence type="ECO:0000313" key="2">
    <source>
        <dbReference type="EnsemblMetazoa" id="CapteP210894"/>
    </source>
</evidence>